<dbReference type="PROSITE" id="PS51257">
    <property type="entry name" value="PROKAR_LIPOPROTEIN"/>
    <property type="match status" value="1"/>
</dbReference>
<accession>A0ABW3HCV8</accession>
<dbReference type="EMBL" id="JBHTIT010000001">
    <property type="protein sequence ID" value="MFD0949047.1"/>
    <property type="molecule type" value="Genomic_DNA"/>
</dbReference>
<evidence type="ECO:0000313" key="2">
    <source>
        <dbReference type="Proteomes" id="UP001597044"/>
    </source>
</evidence>
<protein>
    <submittedName>
        <fullName evidence="1">Uncharacterized protein</fullName>
    </submittedName>
</protein>
<comment type="caution">
    <text evidence="1">The sequence shown here is derived from an EMBL/GenBank/DDBJ whole genome shotgun (WGS) entry which is preliminary data.</text>
</comment>
<reference evidence="2" key="1">
    <citation type="journal article" date="2019" name="Int. J. Syst. Evol. Microbiol.">
        <title>The Global Catalogue of Microorganisms (GCM) 10K type strain sequencing project: providing services to taxonomists for standard genome sequencing and annotation.</title>
        <authorList>
            <consortium name="The Broad Institute Genomics Platform"/>
            <consortium name="The Broad Institute Genome Sequencing Center for Infectious Disease"/>
            <person name="Wu L."/>
            <person name="Ma J."/>
        </authorList>
    </citation>
    <scope>NUCLEOTIDE SEQUENCE [LARGE SCALE GENOMIC DNA]</scope>
    <source>
        <strain evidence="2">CCUG 63419</strain>
    </source>
</reference>
<name>A0ABW3HCV8_9GAMM</name>
<sequence>MKPFTRTALLPILLTLAACSSEEKEKTPITSASEQALLPAAFESDGETAFENTGDNCRNFMVIAPVLEENARKFVPKEFTLVQPPLAFVEMAECEGGSINGVDSGPFAIGEAAVFITPPDGSAVPPVIGNQAIYLLWQLDTNAELARLKRNAGFFGEVVSGIELNISENQLLPGLPSITKFGTAKIPYKLSPYEFTATLTPESPEIPPLINDLWHAGSKGTVHTHNGVFVTTKVMVGMGSVTVKKDTVLHELFGSTAVTGFAISGLGSFVNTTELRPDIASTKPDTAP</sequence>
<organism evidence="1 2">
    <name type="scientific">Paraperlucidibaca wandonensis</name>
    <dbReference type="NCBI Taxonomy" id="1268273"/>
    <lineage>
        <taxon>Bacteria</taxon>
        <taxon>Pseudomonadati</taxon>
        <taxon>Pseudomonadota</taxon>
        <taxon>Gammaproteobacteria</taxon>
        <taxon>Moraxellales</taxon>
        <taxon>Moraxellaceae</taxon>
        <taxon>Paraperlucidibaca</taxon>
    </lineage>
</organism>
<keyword evidence="2" id="KW-1185">Reference proteome</keyword>
<evidence type="ECO:0000313" key="1">
    <source>
        <dbReference type="EMBL" id="MFD0949047.1"/>
    </source>
</evidence>
<dbReference type="Proteomes" id="UP001597044">
    <property type="component" value="Unassembled WGS sequence"/>
</dbReference>
<dbReference type="RefSeq" id="WP_379068241.1">
    <property type="nucleotide sequence ID" value="NZ_JBHTIT010000001.1"/>
</dbReference>
<proteinExistence type="predicted"/>
<gene>
    <name evidence="1" type="ORF">ACFQ0F_01325</name>
</gene>